<keyword evidence="1" id="KW-1133">Transmembrane helix</keyword>
<reference evidence="2 3" key="1">
    <citation type="submission" date="2018-12" db="EMBL/GenBank/DDBJ databases">
        <authorList>
            <person name="Sun L."/>
            <person name="Chen Z."/>
        </authorList>
    </citation>
    <scope>NUCLEOTIDE SEQUENCE [LARGE SCALE GENOMIC DNA]</scope>
    <source>
        <strain evidence="2 3">DSM 15890</strain>
    </source>
</reference>
<dbReference type="OrthoDB" id="2608007at2"/>
<name>A0A433XVU8_9BACL</name>
<dbReference type="AlphaFoldDB" id="A0A433XVU8"/>
<evidence type="ECO:0000313" key="3">
    <source>
        <dbReference type="Proteomes" id="UP000279446"/>
    </source>
</evidence>
<comment type="caution">
    <text evidence="2">The sequence shown here is derived from an EMBL/GenBank/DDBJ whole genome shotgun (WGS) entry which is preliminary data.</text>
</comment>
<dbReference type="EMBL" id="RZNY01000052">
    <property type="protein sequence ID" value="RUT38687.1"/>
    <property type="molecule type" value="Genomic_DNA"/>
</dbReference>
<dbReference type="RefSeq" id="WP_127195130.1">
    <property type="nucleotide sequence ID" value="NZ_RZNY01000052.1"/>
</dbReference>
<evidence type="ECO:0000256" key="1">
    <source>
        <dbReference type="SAM" id="Phobius"/>
    </source>
</evidence>
<keyword evidence="1" id="KW-0812">Transmembrane</keyword>
<proteinExistence type="predicted"/>
<organism evidence="2 3">
    <name type="scientific">Paenibacillus anaericanus</name>
    <dbReference type="NCBI Taxonomy" id="170367"/>
    <lineage>
        <taxon>Bacteria</taxon>
        <taxon>Bacillati</taxon>
        <taxon>Bacillota</taxon>
        <taxon>Bacilli</taxon>
        <taxon>Bacillales</taxon>
        <taxon>Paenibacillaceae</taxon>
        <taxon>Paenibacillus</taxon>
    </lineage>
</organism>
<gene>
    <name evidence="2" type="ORF">EJP82_26815</name>
</gene>
<feature type="transmembrane region" description="Helical" evidence="1">
    <location>
        <begin position="7"/>
        <end position="27"/>
    </location>
</feature>
<accession>A0A433XVU8</accession>
<protein>
    <submittedName>
        <fullName evidence="2">Uncharacterized protein</fullName>
    </submittedName>
</protein>
<keyword evidence="3" id="KW-1185">Reference proteome</keyword>
<keyword evidence="1" id="KW-0472">Membrane</keyword>
<evidence type="ECO:0000313" key="2">
    <source>
        <dbReference type="EMBL" id="RUT38687.1"/>
    </source>
</evidence>
<dbReference type="Proteomes" id="UP000279446">
    <property type="component" value="Unassembled WGS sequence"/>
</dbReference>
<sequence>MNTGIKTMFVIYFLVIAALIFTDVSILNQAADNAKRTLDRAIDGGIIYGTIEEDYIKGRIRLDEDKVRKGINDLFRKNLNLDSSLSSETYQRGKLIVTITYHNGAPSVEAEYVAAIKMVAGKLVGLETQDIDIKKRTPYLSDYK</sequence>